<dbReference type="PROSITE" id="PS50888">
    <property type="entry name" value="BHLH"/>
    <property type="match status" value="1"/>
</dbReference>
<reference evidence="8 11" key="2">
    <citation type="journal article" date="2014" name="BMC Genomics">
        <title>An improved genome release (version Mt4.0) for the model legume Medicago truncatula.</title>
        <authorList>
            <person name="Tang H."/>
            <person name="Krishnakumar V."/>
            <person name="Bidwell S."/>
            <person name="Rosen B."/>
            <person name="Chan A."/>
            <person name="Zhou S."/>
            <person name="Gentzbittel L."/>
            <person name="Childs K.L."/>
            <person name="Yandell M."/>
            <person name="Gundlach H."/>
            <person name="Mayer K.F."/>
            <person name="Schwartz D.C."/>
            <person name="Town C.D."/>
        </authorList>
    </citation>
    <scope>GENOME REANNOTATION</scope>
    <source>
        <strain evidence="10 11">cv. Jemalong A17</strain>
    </source>
</reference>
<feature type="domain" description="BHLH" evidence="7">
    <location>
        <begin position="111"/>
        <end position="160"/>
    </location>
</feature>
<dbReference type="GO" id="GO:0046983">
    <property type="term" value="F:protein dimerization activity"/>
    <property type="evidence" value="ECO:0007669"/>
    <property type="project" value="InterPro"/>
</dbReference>
<reference evidence="10" key="3">
    <citation type="submission" date="2015-04" db="UniProtKB">
        <authorList>
            <consortium name="EnsemblPlants"/>
        </authorList>
    </citation>
    <scope>IDENTIFICATION</scope>
    <source>
        <strain evidence="10">cv. Jemalong A17</strain>
    </source>
</reference>
<dbReference type="GO" id="GO:0003677">
    <property type="term" value="F:DNA binding"/>
    <property type="evidence" value="ECO:0007669"/>
    <property type="project" value="UniProtKB-KW"/>
</dbReference>
<dbReference type="eggNOG" id="ENOG502QVNY">
    <property type="taxonomic scope" value="Eukaryota"/>
</dbReference>
<dbReference type="FunFam" id="4.10.280.10:FF:000004">
    <property type="entry name" value="Basic helix-loop-helix transcription factor"/>
    <property type="match status" value="1"/>
</dbReference>
<reference evidence="9" key="4">
    <citation type="journal article" date="2018" name="Nat. Plants">
        <title>Whole-genome landscape of Medicago truncatula symbiotic genes.</title>
        <authorList>
            <person name="Pecrix Y."/>
            <person name="Gamas P."/>
            <person name="Carrere S."/>
        </authorList>
    </citation>
    <scope>NUCLEOTIDE SEQUENCE</scope>
    <source>
        <tissue evidence="9">Leaves</tissue>
    </source>
</reference>
<feature type="region of interest" description="Disordered" evidence="6">
    <location>
        <begin position="97"/>
        <end position="123"/>
    </location>
</feature>
<dbReference type="Proteomes" id="UP000002051">
    <property type="component" value="Chromosome 5"/>
</dbReference>
<dbReference type="SUPFAM" id="SSF47459">
    <property type="entry name" value="HLH, helix-loop-helix DNA-binding domain"/>
    <property type="match status" value="1"/>
</dbReference>
<evidence type="ECO:0000256" key="6">
    <source>
        <dbReference type="SAM" id="MobiDB-lite"/>
    </source>
</evidence>
<evidence type="ECO:0000313" key="11">
    <source>
        <dbReference type="Proteomes" id="UP000002051"/>
    </source>
</evidence>
<evidence type="ECO:0000259" key="7">
    <source>
        <dbReference type="PROSITE" id="PS50888"/>
    </source>
</evidence>
<dbReference type="GO" id="GO:0005634">
    <property type="term" value="C:nucleus"/>
    <property type="evidence" value="ECO:0000318"/>
    <property type="project" value="GO_Central"/>
</dbReference>
<dbReference type="AlphaFoldDB" id="G7K6L5"/>
<feature type="compositionally biased region" description="Basic and acidic residues" evidence="6">
    <location>
        <begin position="111"/>
        <end position="123"/>
    </location>
</feature>
<evidence type="ECO:0000313" key="10">
    <source>
        <dbReference type="EnsemblPlants" id="AES94672"/>
    </source>
</evidence>
<sequence>MEHNNNNNNMSSSQDEISLFLHQILLRSSSSSSMPGSINQLQDGKISALDSTSRSNHAINVTSSSVGAGGGLSGNDTDEYDCESEEGVEALIEEVPTKSVGASRSSSKRSRAAEVHNLSEKRRRSRINEKMKALQNLIPNSNKTDKASMLDEAIEYLKQLQLQVQMLSLRNGLSLHPMYFHEGLHSLPLSRMSTELSEGNGSNPLNMTSTLPHPQDNPLLYPSNLPNKNTLPSQPSMSSYPSYINDTETSFGVESGIPAQKERLQRSSEPMHGEDLLQHQQLNAINSFTNLLGGSQVVKEFQSGAMATSTTNNTLQTCVAGRDQSGVVMRNSEPNIIFTSQLSR</sequence>
<evidence type="ECO:0000256" key="3">
    <source>
        <dbReference type="ARBA" id="ARBA00023125"/>
    </source>
</evidence>
<dbReference type="Proteomes" id="UP000265566">
    <property type="component" value="Chromosome 5"/>
</dbReference>
<dbReference type="InterPro" id="IPR031066">
    <property type="entry name" value="bHLH_ALC-like_plant"/>
</dbReference>
<dbReference type="EMBL" id="PSQE01000005">
    <property type="protein sequence ID" value="RHN54008.1"/>
    <property type="molecule type" value="Genomic_DNA"/>
</dbReference>
<dbReference type="EnsemblPlants" id="AES94672">
    <property type="protein sequence ID" value="AES94672"/>
    <property type="gene ID" value="MTR_5g017040"/>
</dbReference>
<feature type="region of interest" description="Disordered" evidence="6">
    <location>
        <begin position="60"/>
        <end position="80"/>
    </location>
</feature>
<dbReference type="Pfam" id="PF00010">
    <property type="entry name" value="HLH"/>
    <property type="match status" value="1"/>
</dbReference>
<organism evidence="8 11">
    <name type="scientific">Medicago truncatula</name>
    <name type="common">Barrel medic</name>
    <name type="synonym">Medicago tribuloides</name>
    <dbReference type="NCBI Taxonomy" id="3880"/>
    <lineage>
        <taxon>Eukaryota</taxon>
        <taxon>Viridiplantae</taxon>
        <taxon>Streptophyta</taxon>
        <taxon>Embryophyta</taxon>
        <taxon>Tracheophyta</taxon>
        <taxon>Spermatophyta</taxon>
        <taxon>Magnoliopsida</taxon>
        <taxon>eudicotyledons</taxon>
        <taxon>Gunneridae</taxon>
        <taxon>Pentapetalae</taxon>
        <taxon>rosids</taxon>
        <taxon>fabids</taxon>
        <taxon>Fabales</taxon>
        <taxon>Fabaceae</taxon>
        <taxon>Papilionoideae</taxon>
        <taxon>50 kb inversion clade</taxon>
        <taxon>NPAAA clade</taxon>
        <taxon>Hologalegina</taxon>
        <taxon>IRL clade</taxon>
        <taxon>Trifolieae</taxon>
        <taxon>Medicago</taxon>
    </lineage>
</organism>
<dbReference type="InterPro" id="IPR011598">
    <property type="entry name" value="bHLH_dom"/>
</dbReference>
<name>G7K6L5_MEDTR</name>
<evidence type="ECO:0000256" key="5">
    <source>
        <dbReference type="ARBA" id="ARBA00023242"/>
    </source>
</evidence>
<dbReference type="PaxDb" id="3880-AES94672"/>
<gene>
    <name evidence="10" type="primary">11415523</name>
    <name evidence="8" type="ordered locus">MTR_5g017040</name>
    <name evidence="9" type="ORF">MtrunA17_Chr5g0402031</name>
</gene>
<dbReference type="InterPro" id="IPR036638">
    <property type="entry name" value="HLH_DNA-bd_sf"/>
</dbReference>
<comment type="subcellular location">
    <subcellularLocation>
        <location evidence="1">Nucleus</location>
    </subcellularLocation>
</comment>
<dbReference type="OMA" id="CHRTDIN"/>
<protein>
    <submittedName>
        <fullName evidence="8">Helix loop helix DNA-binding domain protein</fullName>
    </submittedName>
    <submittedName>
        <fullName evidence="9">Putative transcription factor bHLH family</fullName>
    </submittedName>
</protein>
<dbReference type="CDD" id="cd11445">
    <property type="entry name" value="bHLH_AtPIF_like"/>
    <property type="match status" value="1"/>
</dbReference>
<keyword evidence="5" id="KW-0539">Nucleus</keyword>
<dbReference type="Gramene" id="rna28983">
    <property type="protein sequence ID" value="RHN54008.1"/>
    <property type="gene ID" value="gene28983"/>
</dbReference>
<dbReference type="OrthoDB" id="690068at2759"/>
<dbReference type="EMBL" id="CM001221">
    <property type="protein sequence ID" value="AES94672.1"/>
    <property type="molecule type" value="Genomic_DNA"/>
</dbReference>
<dbReference type="Gene3D" id="4.10.280.10">
    <property type="entry name" value="Helix-loop-helix DNA-binding domain"/>
    <property type="match status" value="1"/>
</dbReference>
<reference evidence="8 11" key="1">
    <citation type="journal article" date="2011" name="Nature">
        <title>The Medicago genome provides insight into the evolution of rhizobial symbioses.</title>
        <authorList>
            <person name="Young N.D."/>
            <person name="Debelle F."/>
            <person name="Oldroyd G.E."/>
            <person name="Geurts R."/>
            <person name="Cannon S.B."/>
            <person name="Udvardi M.K."/>
            <person name="Benedito V.A."/>
            <person name="Mayer K.F."/>
            <person name="Gouzy J."/>
            <person name="Schoof H."/>
            <person name="Van de Peer Y."/>
            <person name="Proost S."/>
            <person name="Cook D.R."/>
            <person name="Meyers B.C."/>
            <person name="Spannagl M."/>
            <person name="Cheung F."/>
            <person name="De Mita S."/>
            <person name="Krishnakumar V."/>
            <person name="Gundlach H."/>
            <person name="Zhou S."/>
            <person name="Mudge J."/>
            <person name="Bharti A.K."/>
            <person name="Murray J.D."/>
            <person name="Naoumkina M.A."/>
            <person name="Rosen B."/>
            <person name="Silverstein K.A."/>
            <person name="Tang H."/>
            <person name="Rombauts S."/>
            <person name="Zhao P.X."/>
            <person name="Zhou P."/>
            <person name="Barbe V."/>
            <person name="Bardou P."/>
            <person name="Bechner M."/>
            <person name="Bellec A."/>
            <person name="Berger A."/>
            <person name="Berges H."/>
            <person name="Bidwell S."/>
            <person name="Bisseling T."/>
            <person name="Choisne N."/>
            <person name="Couloux A."/>
            <person name="Denny R."/>
            <person name="Deshpande S."/>
            <person name="Dai X."/>
            <person name="Doyle J.J."/>
            <person name="Dudez A.M."/>
            <person name="Farmer A.D."/>
            <person name="Fouteau S."/>
            <person name="Franken C."/>
            <person name="Gibelin C."/>
            <person name="Gish J."/>
            <person name="Goldstein S."/>
            <person name="Gonzalez A.J."/>
            <person name="Green P.J."/>
            <person name="Hallab A."/>
            <person name="Hartog M."/>
            <person name="Hua A."/>
            <person name="Humphray S.J."/>
            <person name="Jeong D.H."/>
            <person name="Jing Y."/>
            <person name="Jocker A."/>
            <person name="Kenton S.M."/>
            <person name="Kim D.J."/>
            <person name="Klee K."/>
            <person name="Lai H."/>
            <person name="Lang C."/>
            <person name="Lin S."/>
            <person name="Macmil S.L."/>
            <person name="Magdelenat G."/>
            <person name="Matthews L."/>
            <person name="McCorrison J."/>
            <person name="Monaghan E.L."/>
            <person name="Mun J.H."/>
            <person name="Najar F.Z."/>
            <person name="Nicholson C."/>
            <person name="Noirot C."/>
            <person name="O'Bleness M."/>
            <person name="Paule C.R."/>
            <person name="Poulain J."/>
            <person name="Prion F."/>
            <person name="Qin B."/>
            <person name="Qu C."/>
            <person name="Retzel E.F."/>
            <person name="Riddle C."/>
            <person name="Sallet E."/>
            <person name="Samain S."/>
            <person name="Samson N."/>
            <person name="Sanders I."/>
            <person name="Saurat O."/>
            <person name="Scarpelli C."/>
            <person name="Schiex T."/>
            <person name="Segurens B."/>
            <person name="Severin A.J."/>
            <person name="Sherrier D.J."/>
            <person name="Shi R."/>
            <person name="Sims S."/>
            <person name="Singer S.R."/>
            <person name="Sinharoy S."/>
            <person name="Sterck L."/>
            <person name="Viollet A."/>
            <person name="Wang B.B."/>
            <person name="Wang K."/>
            <person name="Wang M."/>
            <person name="Wang X."/>
            <person name="Warfsmann J."/>
            <person name="Weissenbach J."/>
            <person name="White D.D."/>
            <person name="White J.D."/>
            <person name="Wiley G.B."/>
            <person name="Wincker P."/>
            <person name="Xing Y."/>
            <person name="Yang L."/>
            <person name="Yao Z."/>
            <person name="Ying F."/>
            <person name="Zhai J."/>
            <person name="Zhou L."/>
            <person name="Zuber A."/>
            <person name="Denarie J."/>
            <person name="Dixon R.A."/>
            <person name="May G.D."/>
            <person name="Schwartz D.C."/>
            <person name="Rogers J."/>
            <person name="Quetier F."/>
            <person name="Town C.D."/>
            <person name="Roe B.A."/>
        </authorList>
    </citation>
    <scope>NUCLEOTIDE SEQUENCE [LARGE SCALE GENOMIC DNA]</scope>
    <source>
        <strain evidence="8">A17</strain>
        <strain evidence="10 11">cv. Jemalong A17</strain>
    </source>
</reference>
<dbReference type="SMART" id="SM00353">
    <property type="entry name" value="HLH"/>
    <property type="match status" value="1"/>
</dbReference>
<evidence type="ECO:0000256" key="4">
    <source>
        <dbReference type="ARBA" id="ARBA00023163"/>
    </source>
</evidence>
<evidence type="ECO:0000313" key="9">
    <source>
        <dbReference type="EMBL" id="RHN54008.1"/>
    </source>
</evidence>
<dbReference type="InterPro" id="IPR047265">
    <property type="entry name" value="PIF1-like_bHLH"/>
</dbReference>
<dbReference type="PANTHER" id="PTHR45855:SF73">
    <property type="entry name" value="TRANSCRIPTION FACTOR SPATULA"/>
    <property type="match status" value="1"/>
</dbReference>
<dbReference type="PANTHER" id="PTHR45855">
    <property type="entry name" value="TRANSCRIPTION FACTOR PIF1-RELATED"/>
    <property type="match status" value="1"/>
</dbReference>
<accession>G7K6L5</accession>
<keyword evidence="11" id="KW-1185">Reference proteome</keyword>
<dbReference type="KEGG" id="mtr:11415523"/>
<evidence type="ECO:0000313" key="8">
    <source>
        <dbReference type="EMBL" id="AES94672.1"/>
    </source>
</evidence>
<keyword evidence="4" id="KW-0804">Transcription</keyword>
<keyword evidence="2" id="KW-0805">Transcription regulation</keyword>
<keyword evidence="3 8" id="KW-0238">DNA-binding</keyword>
<evidence type="ECO:0000256" key="2">
    <source>
        <dbReference type="ARBA" id="ARBA00023015"/>
    </source>
</evidence>
<proteinExistence type="predicted"/>
<evidence type="ECO:0000256" key="1">
    <source>
        <dbReference type="ARBA" id="ARBA00004123"/>
    </source>
</evidence>
<dbReference type="HOGENOM" id="CLU_049108_0_0_1"/>